<evidence type="ECO:0000313" key="2">
    <source>
        <dbReference type="EMBL" id="NKY39087.1"/>
    </source>
</evidence>
<keyword evidence="3" id="KW-1185">Reference proteome</keyword>
<dbReference type="InterPro" id="IPR036770">
    <property type="entry name" value="Ankyrin_rpt-contain_sf"/>
</dbReference>
<name>A0ABX1K0G9_9CELL</name>
<dbReference type="SMART" id="SM00248">
    <property type="entry name" value="ANK"/>
    <property type="match status" value="2"/>
</dbReference>
<organism evidence="2 3">
    <name type="scientific">Cellulomonas septica</name>
    <dbReference type="NCBI Taxonomy" id="285080"/>
    <lineage>
        <taxon>Bacteria</taxon>
        <taxon>Bacillati</taxon>
        <taxon>Actinomycetota</taxon>
        <taxon>Actinomycetes</taxon>
        <taxon>Micrococcales</taxon>
        <taxon>Cellulomonadaceae</taxon>
        <taxon>Cellulomonas</taxon>
    </lineage>
</organism>
<dbReference type="EMBL" id="JAAXOY010000098">
    <property type="protein sequence ID" value="NKY39087.1"/>
    <property type="molecule type" value="Genomic_DNA"/>
</dbReference>
<dbReference type="Proteomes" id="UP000777774">
    <property type="component" value="Unassembled WGS sequence"/>
</dbReference>
<dbReference type="Pfam" id="PF13637">
    <property type="entry name" value="Ank_4"/>
    <property type="match status" value="1"/>
</dbReference>
<reference evidence="2 3" key="1">
    <citation type="submission" date="2020-04" db="EMBL/GenBank/DDBJ databases">
        <title>MicrobeNet Type strains.</title>
        <authorList>
            <person name="Nicholson A.C."/>
        </authorList>
    </citation>
    <scope>NUCLEOTIDE SEQUENCE [LARGE SCALE GENOMIC DNA]</scope>
    <source>
        <strain evidence="2 3">ATCC BAA-787</strain>
    </source>
</reference>
<comment type="caution">
    <text evidence="2">The sequence shown here is derived from an EMBL/GenBank/DDBJ whole genome shotgun (WGS) entry which is preliminary data.</text>
</comment>
<dbReference type="PROSITE" id="PS50088">
    <property type="entry name" value="ANK_REPEAT"/>
    <property type="match status" value="1"/>
</dbReference>
<dbReference type="SUPFAM" id="SSF48403">
    <property type="entry name" value="Ankyrin repeat"/>
    <property type="match status" value="1"/>
</dbReference>
<evidence type="ECO:0000256" key="1">
    <source>
        <dbReference type="PROSITE-ProRule" id="PRU00023"/>
    </source>
</evidence>
<accession>A0ABX1K0G9</accession>
<evidence type="ECO:0000313" key="3">
    <source>
        <dbReference type="Proteomes" id="UP000777774"/>
    </source>
</evidence>
<protein>
    <submittedName>
        <fullName evidence="2">Ankyrin repeat domain-containing protein</fullName>
    </submittedName>
</protein>
<dbReference type="PROSITE" id="PS50297">
    <property type="entry name" value="ANK_REP_REGION"/>
    <property type="match status" value="1"/>
</dbReference>
<dbReference type="Gene3D" id="1.25.40.20">
    <property type="entry name" value="Ankyrin repeat-containing domain"/>
    <property type="match status" value="1"/>
</dbReference>
<proteinExistence type="predicted"/>
<dbReference type="InterPro" id="IPR002110">
    <property type="entry name" value="Ankyrin_rpt"/>
</dbReference>
<feature type="repeat" description="ANK" evidence="1">
    <location>
        <begin position="2"/>
        <end position="34"/>
    </location>
</feature>
<sequence length="119" mass="12334">MSAMTPAHDAVEHGDLPRLRTLLDDGADVEEVDGGLTLLQHAVDVEIDAHTQTGEPLHVDLTAYLLARGADPLASPVPGGAGSALHTARLRGHWLAVAVMEPLVRPGAGPDGRATGTVR</sequence>
<gene>
    <name evidence="2" type="ORF">HGA02_05915</name>
</gene>
<keyword evidence="1" id="KW-0040">ANK repeat</keyword>